<gene>
    <name evidence="4" type="primary">LOC120249346</name>
</gene>
<reference evidence="4" key="1">
    <citation type="submission" date="2025-08" db="UniProtKB">
        <authorList>
            <consortium name="RefSeq"/>
        </authorList>
    </citation>
    <scope>IDENTIFICATION</scope>
</reference>
<feature type="region of interest" description="Disordered" evidence="1">
    <location>
        <begin position="75"/>
        <end position="110"/>
    </location>
</feature>
<dbReference type="SUPFAM" id="SSF47699">
    <property type="entry name" value="Bifunctional inhibitor/lipid-transfer protein/seed storage 2S albumin"/>
    <property type="match status" value="1"/>
</dbReference>
<organism evidence="3 4">
    <name type="scientific">Dioscorea cayennensis subsp. rotundata</name>
    <name type="common">White Guinea yam</name>
    <name type="synonym">Dioscorea rotundata</name>
    <dbReference type="NCBI Taxonomy" id="55577"/>
    <lineage>
        <taxon>Eukaryota</taxon>
        <taxon>Viridiplantae</taxon>
        <taxon>Streptophyta</taxon>
        <taxon>Embryophyta</taxon>
        <taxon>Tracheophyta</taxon>
        <taxon>Spermatophyta</taxon>
        <taxon>Magnoliopsida</taxon>
        <taxon>Liliopsida</taxon>
        <taxon>Dioscoreales</taxon>
        <taxon>Dioscoreaceae</taxon>
        <taxon>Dioscorea</taxon>
    </lineage>
</organism>
<sequence>MASSSSTATKLLSVVALLFLFSAKLTVPLPSNPYCLPQYAHANWACYSVLFDKPSNGPSSDDHVAVSVEHLSVKSHQAGSVEAMVSRRNRRHRRTDRVNDDDDDDDDNKRGDDECCHALERVDNECVCDALTKLPLFLTVAEHDYRIKVRSSCNVTFECGMHGEMHRG</sequence>
<protein>
    <submittedName>
        <fullName evidence="4">Uncharacterized protein LOC120249346</fullName>
    </submittedName>
</protein>
<evidence type="ECO:0000313" key="3">
    <source>
        <dbReference type="Proteomes" id="UP001515500"/>
    </source>
</evidence>
<accession>A0AB40AFT5</accession>
<dbReference type="InterPro" id="IPR036312">
    <property type="entry name" value="Bifun_inhib/LTP/seed_sf"/>
</dbReference>
<evidence type="ECO:0000256" key="1">
    <source>
        <dbReference type="SAM" id="MobiDB-lite"/>
    </source>
</evidence>
<dbReference type="Proteomes" id="UP001515500">
    <property type="component" value="Chromosome 19"/>
</dbReference>
<feature type="signal peptide" evidence="2">
    <location>
        <begin position="1"/>
        <end position="28"/>
    </location>
</feature>
<name>A0AB40AFT5_DIOCR</name>
<dbReference type="Gene3D" id="1.10.110.10">
    <property type="entry name" value="Plant lipid-transfer and hydrophobic proteins"/>
    <property type="match status" value="1"/>
</dbReference>
<dbReference type="GeneID" id="120249346"/>
<feature type="chain" id="PRO_5044208423" evidence="2">
    <location>
        <begin position="29"/>
        <end position="168"/>
    </location>
</feature>
<evidence type="ECO:0000313" key="4">
    <source>
        <dbReference type="RefSeq" id="XP_039113777.1"/>
    </source>
</evidence>
<dbReference type="PANTHER" id="PTHR34377">
    <property type="entry name" value="TETRATRICOPEPTIDE REPEAT (TPR)-LIKE SUPERFAMILY PROTEIN"/>
    <property type="match status" value="1"/>
</dbReference>
<proteinExistence type="predicted"/>
<dbReference type="AlphaFoldDB" id="A0AB40AFT5"/>
<keyword evidence="2" id="KW-0732">Signal</keyword>
<dbReference type="RefSeq" id="XP_039113777.1">
    <property type="nucleotide sequence ID" value="XM_039257843.1"/>
</dbReference>
<evidence type="ECO:0000256" key="2">
    <source>
        <dbReference type="SAM" id="SignalP"/>
    </source>
</evidence>
<dbReference type="PANTHER" id="PTHR34377:SF3">
    <property type="entry name" value="TETRATRICOPEPTIDE REPEAT (TPR)-LIKE SUPERFAMILY PROTEIN"/>
    <property type="match status" value="1"/>
</dbReference>
<keyword evidence="3" id="KW-1185">Reference proteome</keyword>